<feature type="domain" description="PTS EIIC type-1" evidence="15">
    <location>
        <begin position="99"/>
        <end position="468"/>
    </location>
</feature>
<dbReference type="Pfam" id="PF00358">
    <property type="entry name" value="PTS_EIIA_1"/>
    <property type="match status" value="1"/>
</dbReference>
<dbReference type="SUPFAM" id="SSF55604">
    <property type="entry name" value="Glucose permease domain IIB"/>
    <property type="match status" value="1"/>
</dbReference>
<name>A0ABZ0QI93_9VIBR</name>
<keyword evidence="7 12" id="KW-0812">Transmembrane</keyword>
<evidence type="ECO:0000256" key="7">
    <source>
        <dbReference type="ARBA" id="ARBA00022692"/>
    </source>
</evidence>
<feature type="transmembrane region" description="Helical" evidence="12">
    <location>
        <begin position="170"/>
        <end position="192"/>
    </location>
</feature>
<dbReference type="Proteomes" id="UP001304071">
    <property type="component" value="Chromosome 2"/>
</dbReference>
<feature type="transmembrane region" description="Helical" evidence="12">
    <location>
        <begin position="138"/>
        <end position="158"/>
    </location>
</feature>
<dbReference type="EMBL" id="CP138204">
    <property type="protein sequence ID" value="WPC76214.1"/>
    <property type="molecule type" value="Genomic_DNA"/>
</dbReference>
<feature type="domain" description="PTS EIIA type-1" evidence="13">
    <location>
        <begin position="502"/>
        <end position="606"/>
    </location>
</feature>
<evidence type="ECO:0000259" key="14">
    <source>
        <dbReference type="PROSITE" id="PS51098"/>
    </source>
</evidence>
<dbReference type="InterPro" id="IPR001127">
    <property type="entry name" value="PTS_EIIA_1_perm"/>
</dbReference>
<evidence type="ECO:0000256" key="10">
    <source>
        <dbReference type="ARBA" id="ARBA00023136"/>
    </source>
</evidence>
<keyword evidence="6" id="KW-0598">Phosphotransferase system</keyword>
<sequence>MPKQSSYYEHLACQITEFLGGKKNIVSVTHCTTRLRVKLKKIPNEAIEKITNLSDVISVMNSGGVVQIVVGTKVEEVYQYIAPNIDARNTHYYINSLLHTIIEIFTPILWILSVAGIMKGLLFLFGNVGWLDVDTGTYRILFSASDSIFFFLPIFLGYTSSKVLGGNPLFGIAIAGALVHPDIIQQANSIFYQEMNGIPSPTEYFLGLPIQYVNYSASVIPILFATWFNVKLEKITPTYCPEVITKMIRPLLCLTITVPITFLVIGPLSTLFAKSVAEAILYLYHVSPGITGFLVGALWQVLVVIGIHWSLFPIAISNIAVTGYDVISPLLIPAIFGQFGACLGVLIKNWQDKKIRGYVASASLTAIFGVTEPAIYGVNLPRKWPFIFGCVSASLGSCIIALFHVKSFSLGVLSLFSFAQFIPQNGYDTSVTASILATLMTIILAVILTYLFTPDVRKQNKNTEIDNIESFHQEDCLGNHTKIQKVLSPLQGTPLPLSLVEDTTFASEIIGQGIAIRPESGILRAPFDGKVESVFRTRHSICLVSNQGVELLIHIGLETVKLQGKGFELLISPGETFITGQELIKFDLEFLIENGFDTTTPILVTNCTNYLDIIATHREYIEYGEPLLTLI</sequence>
<dbReference type="InterPro" id="IPR036878">
    <property type="entry name" value="Glu_permease_IIB"/>
</dbReference>
<keyword evidence="10 12" id="KW-0472">Membrane</keyword>
<evidence type="ECO:0000259" key="13">
    <source>
        <dbReference type="PROSITE" id="PS51093"/>
    </source>
</evidence>
<protein>
    <submittedName>
        <fullName evidence="16">Glucose PTS transporter subunit IIA</fullName>
    </submittedName>
</protein>
<evidence type="ECO:0000313" key="16">
    <source>
        <dbReference type="EMBL" id="WPC76214.1"/>
    </source>
</evidence>
<evidence type="ECO:0000256" key="12">
    <source>
        <dbReference type="SAM" id="Phobius"/>
    </source>
</evidence>
<dbReference type="NCBIfam" id="TIGR00830">
    <property type="entry name" value="PTBA"/>
    <property type="match status" value="1"/>
</dbReference>
<evidence type="ECO:0000256" key="3">
    <source>
        <dbReference type="ARBA" id="ARBA00022475"/>
    </source>
</evidence>
<dbReference type="PROSITE" id="PS51098">
    <property type="entry name" value="PTS_EIIB_TYPE_1"/>
    <property type="match status" value="1"/>
</dbReference>
<feature type="domain" description="PTS EIIB type-1" evidence="14">
    <location>
        <begin position="9"/>
        <end position="91"/>
    </location>
</feature>
<dbReference type="InterPro" id="IPR003352">
    <property type="entry name" value="PTS_EIIC"/>
</dbReference>
<keyword evidence="8" id="KW-0418">Kinase</keyword>
<feature type="transmembrane region" description="Helical" evidence="12">
    <location>
        <begin position="384"/>
        <end position="403"/>
    </location>
</feature>
<accession>A0ABZ0QI93</accession>
<feature type="transmembrane region" description="Helical" evidence="12">
    <location>
        <begin position="359"/>
        <end position="378"/>
    </location>
</feature>
<evidence type="ECO:0000259" key="15">
    <source>
        <dbReference type="PROSITE" id="PS51103"/>
    </source>
</evidence>
<proteinExistence type="predicted"/>
<dbReference type="PANTHER" id="PTHR30175">
    <property type="entry name" value="PHOSPHOTRANSFERASE SYSTEM TRANSPORT PROTEIN"/>
    <property type="match status" value="1"/>
</dbReference>
<dbReference type="InterPro" id="IPR013013">
    <property type="entry name" value="PTS_EIIC_1"/>
</dbReference>
<keyword evidence="4" id="KW-0762">Sugar transport</keyword>
<evidence type="ECO:0000256" key="4">
    <source>
        <dbReference type="ARBA" id="ARBA00022597"/>
    </source>
</evidence>
<feature type="active site" description="Phosphocysteine intermediate; for EIIB activity" evidence="11">
    <location>
        <position position="31"/>
    </location>
</feature>
<dbReference type="InterPro" id="IPR011055">
    <property type="entry name" value="Dup_hybrid_motif"/>
</dbReference>
<keyword evidence="3" id="KW-1003">Cell membrane</keyword>
<feature type="transmembrane region" description="Helical" evidence="12">
    <location>
        <begin position="251"/>
        <end position="273"/>
    </location>
</feature>
<dbReference type="InterPro" id="IPR001996">
    <property type="entry name" value="PTS_IIB_1"/>
</dbReference>
<dbReference type="SUPFAM" id="SSF51261">
    <property type="entry name" value="Duplicated hybrid motif"/>
    <property type="match status" value="1"/>
</dbReference>
<dbReference type="Pfam" id="PF00367">
    <property type="entry name" value="PTS_EIIB"/>
    <property type="match status" value="1"/>
</dbReference>
<keyword evidence="9 12" id="KW-1133">Transmembrane helix</keyword>
<dbReference type="PROSITE" id="PS00371">
    <property type="entry name" value="PTS_EIIA_TYPE_1_HIS"/>
    <property type="match status" value="1"/>
</dbReference>
<dbReference type="PANTHER" id="PTHR30175:SF1">
    <property type="entry name" value="PTS SYSTEM ARBUTIN-, CELLOBIOSE-, AND SALICIN-SPECIFIC EIIBC COMPONENT-RELATED"/>
    <property type="match status" value="1"/>
</dbReference>
<reference evidence="16 17" key="1">
    <citation type="submission" date="2023-11" db="EMBL/GenBank/DDBJ databases">
        <title>Plant-associative lifestyle of Vibrio porteresiae and its evolutionary dynamics.</title>
        <authorList>
            <person name="Rameshkumar N."/>
            <person name="Kirti K."/>
        </authorList>
    </citation>
    <scope>NUCLEOTIDE SEQUENCE [LARGE SCALE GENOMIC DNA]</scope>
    <source>
        <strain evidence="16 17">MSSRF30</strain>
    </source>
</reference>
<dbReference type="Gene3D" id="3.30.1360.60">
    <property type="entry name" value="Glucose permease domain IIB"/>
    <property type="match status" value="1"/>
</dbReference>
<dbReference type="RefSeq" id="WP_261896628.1">
    <property type="nucleotide sequence ID" value="NZ_AP024896.1"/>
</dbReference>
<evidence type="ECO:0000256" key="9">
    <source>
        <dbReference type="ARBA" id="ARBA00022989"/>
    </source>
</evidence>
<dbReference type="CDD" id="cd00212">
    <property type="entry name" value="PTS_IIB_glc"/>
    <property type="match status" value="1"/>
</dbReference>
<dbReference type="InterPro" id="IPR050558">
    <property type="entry name" value="PTS_Sugar-Specific_Components"/>
</dbReference>
<evidence type="ECO:0000256" key="1">
    <source>
        <dbReference type="ARBA" id="ARBA00004651"/>
    </source>
</evidence>
<feature type="transmembrane region" description="Helical" evidence="12">
    <location>
        <begin position="330"/>
        <end position="347"/>
    </location>
</feature>
<dbReference type="InterPro" id="IPR018113">
    <property type="entry name" value="PTrfase_EIIB_Cys"/>
</dbReference>
<evidence type="ECO:0000256" key="5">
    <source>
        <dbReference type="ARBA" id="ARBA00022679"/>
    </source>
</evidence>
<dbReference type="PROSITE" id="PS51103">
    <property type="entry name" value="PTS_EIIC_TYPE_1"/>
    <property type="match status" value="1"/>
</dbReference>
<feature type="transmembrane region" description="Helical" evidence="12">
    <location>
        <begin position="433"/>
        <end position="452"/>
    </location>
</feature>
<evidence type="ECO:0000313" key="17">
    <source>
        <dbReference type="Proteomes" id="UP001304071"/>
    </source>
</evidence>
<dbReference type="Gene3D" id="2.70.70.10">
    <property type="entry name" value="Glucose Permease (Domain IIA)"/>
    <property type="match status" value="1"/>
</dbReference>
<keyword evidence="5" id="KW-0808">Transferase</keyword>
<keyword evidence="2" id="KW-0813">Transport</keyword>
<gene>
    <name evidence="16" type="ORF">R8Z52_16935</name>
</gene>
<evidence type="ECO:0000256" key="8">
    <source>
        <dbReference type="ARBA" id="ARBA00022777"/>
    </source>
</evidence>
<dbReference type="PROSITE" id="PS51093">
    <property type="entry name" value="PTS_EIIA_TYPE_1"/>
    <property type="match status" value="1"/>
</dbReference>
<dbReference type="Pfam" id="PF02378">
    <property type="entry name" value="PTS_EIIC"/>
    <property type="match status" value="1"/>
</dbReference>
<feature type="transmembrane region" description="Helical" evidence="12">
    <location>
        <begin position="104"/>
        <end position="126"/>
    </location>
</feature>
<evidence type="ECO:0000256" key="6">
    <source>
        <dbReference type="ARBA" id="ARBA00022683"/>
    </source>
</evidence>
<evidence type="ECO:0000256" key="11">
    <source>
        <dbReference type="PROSITE-ProRule" id="PRU00421"/>
    </source>
</evidence>
<comment type="subcellular location">
    <subcellularLocation>
        <location evidence="1">Cell membrane</location>
        <topology evidence="1">Multi-pass membrane protein</topology>
    </subcellularLocation>
</comment>
<organism evidence="16 17">
    <name type="scientific">Vibrio porteresiae DSM 19223</name>
    <dbReference type="NCBI Taxonomy" id="1123496"/>
    <lineage>
        <taxon>Bacteria</taxon>
        <taxon>Pseudomonadati</taxon>
        <taxon>Pseudomonadota</taxon>
        <taxon>Gammaproteobacteria</taxon>
        <taxon>Vibrionales</taxon>
        <taxon>Vibrionaceae</taxon>
        <taxon>Vibrio</taxon>
    </lineage>
</organism>
<evidence type="ECO:0000256" key="2">
    <source>
        <dbReference type="ARBA" id="ARBA00022448"/>
    </source>
</evidence>
<keyword evidence="17" id="KW-1185">Reference proteome</keyword>
<feature type="transmembrane region" description="Helical" evidence="12">
    <location>
        <begin position="212"/>
        <end position="230"/>
    </location>
</feature>